<evidence type="ECO:0000313" key="2">
    <source>
        <dbReference type="EMBL" id="MBW8183790.1"/>
    </source>
</evidence>
<sequence>MNALSLSLVLWMLFNVSIAQASTCEIESEQLQISAVYPTAETLPENLLRFYVYFSRPMLREDILKSIYLANEKGEKLEGVFLENRFNLWSPDSTRLTLLFDPGRVKTGLVAYNEMGHALTPGSEYQLIIDKSVMSVAGCTLERQFIKEFNATKANYELPDIEQWSLSQPIAGTHDALNVTLNGSMDHVSLAYRLRVKDREGEVISGSIALSKQETMWIFVPEKPWRKRPYRLVVDPMLEDISGNRITGLFEQPLLMSGKAELKNWIKIDIQSAL</sequence>
<accession>A0ABS7E2L1</accession>
<dbReference type="Proteomes" id="UP001195963">
    <property type="component" value="Unassembled WGS sequence"/>
</dbReference>
<protein>
    <recommendedName>
        <fullName evidence="4">SbsA Ig-like domain-containing protein</fullName>
    </recommendedName>
</protein>
<organism evidence="2 3">
    <name type="scientific">Shewanella nanhaiensis</name>
    <dbReference type="NCBI Taxonomy" id="2864872"/>
    <lineage>
        <taxon>Bacteria</taxon>
        <taxon>Pseudomonadati</taxon>
        <taxon>Pseudomonadota</taxon>
        <taxon>Gammaproteobacteria</taxon>
        <taxon>Alteromonadales</taxon>
        <taxon>Shewanellaceae</taxon>
        <taxon>Shewanella</taxon>
    </lineage>
</organism>
<name>A0ABS7E2L1_9GAMM</name>
<keyword evidence="3" id="KW-1185">Reference proteome</keyword>
<gene>
    <name evidence="2" type="ORF">K0625_08910</name>
</gene>
<dbReference type="RefSeq" id="WP_220109372.1">
    <property type="nucleotide sequence ID" value="NZ_JAHZST010000005.1"/>
</dbReference>
<evidence type="ECO:0008006" key="4">
    <source>
        <dbReference type="Google" id="ProtNLM"/>
    </source>
</evidence>
<comment type="caution">
    <text evidence="2">The sequence shown here is derived from an EMBL/GenBank/DDBJ whole genome shotgun (WGS) entry which is preliminary data.</text>
</comment>
<keyword evidence="1" id="KW-0732">Signal</keyword>
<reference evidence="2 3" key="1">
    <citation type="submission" date="2021-07" db="EMBL/GenBank/DDBJ databases">
        <title>Shewanella sp. nov, isolated from SCS.</title>
        <authorList>
            <person name="Cao W.R."/>
        </authorList>
    </citation>
    <scope>NUCLEOTIDE SEQUENCE [LARGE SCALE GENOMIC DNA]</scope>
    <source>
        <strain evidence="2 3">NR704-98</strain>
    </source>
</reference>
<evidence type="ECO:0000313" key="3">
    <source>
        <dbReference type="Proteomes" id="UP001195963"/>
    </source>
</evidence>
<feature type="signal peptide" evidence="1">
    <location>
        <begin position="1"/>
        <end position="21"/>
    </location>
</feature>
<proteinExistence type="predicted"/>
<dbReference type="EMBL" id="JAHZST010000005">
    <property type="protein sequence ID" value="MBW8183790.1"/>
    <property type="molecule type" value="Genomic_DNA"/>
</dbReference>
<evidence type="ECO:0000256" key="1">
    <source>
        <dbReference type="SAM" id="SignalP"/>
    </source>
</evidence>
<feature type="chain" id="PRO_5045560684" description="SbsA Ig-like domain-containing protein" evidence="1">
    <location>
        <begin position="22"/>
        <end position="274"/>
    </location>
</feature>